<dbReference type="PANTHER" id="PTHR36766">
    <property type="entry name" value="PLANT BROAD-SPECTRUM MILDEW RESISTANCE PROTEIN RPW8"/>
    <property type="match status" value="1"/>
</dbReference>
<keyword evidence="3" id="KW-0611">Plant defense</keyword>
<evidence type="ECO:0000256" key="3">
    <source>
        <dbReference type="ARBA" id="ARBA00022821"/>
    </source>
</evidence>
<organism evidence="7 8">
    <name type="scientific">Rhamnella rubrinervis</name>
    <dbReference type="NCBI Taxonomy" id="2594499"/>
    <lineage>
        <taxon>Eukaryota</taxon>
        <taxon>Viridiplantae</taxon>
        <taxon>Streptophyta</taxon>
        <taxon>Embryophyta</taxon>
        <taxon>Tracheophyta</taxon>
        <taxon>Spermatophyta</taxon>
        <taxon>Magnoliopsida</taxon>
        <taxon>eudicotyledons</taxon>
        <taxon>Gunneridae</taxon>
        <taxon>Pentapetalae</taxon>
        <taxon>rosids</taxon>
        <taxon>fabids</taxon>
        <taxon>Rosales</taxon>
        <taxon>Rhamnaceae</taxon>
        <taxon>rhamnoid group</taxon>
        <taxon>Rhamneae</taxon>
        <taxon>Rhamnella</taxon>
    </lineage>
</organism>
<protein>
    <recommendedName>
        <fullName evidence="9">Disease resistance RPP13-like protein 1</fullName>
    </recommendedName>
</protein>
<dbReference type="GO" id="GO:0005524">
    <property type="term" value="F:ATP binding"/>
    <property type="evidence" value="ECO:0007669"/>
    <property type="project" value="UniProtKB-KW"/>
</dbReference>
<dbReference type="GO" id="GO:0006952">
    <property type="term" value="P:defense response"/>
    <property type="evidence" value="ECO:0007669"/>
    <property type="project" value="UniProtKB-KW"/>
</dbReference>
<evidence type="ECO:0008006" key="9">
    <source>
        <dbReference type="Google" id="ProtNLM"/>
    </source>
</evidence>
<dbReference type="AlphaFoldDB" id="A0A8K0GPS0"/>
<evidence type="ECO:0000259" key="5">
    <source>
        <dbReference type="Pfam" id="PF00931"/>
    </source>
</evidence>
<feature type="domain" description="Disease resistance N-terminal" evidence="6">
    <location>
        <begin position="11"/>
        <end position="74"/>
    </location>
</feature>
<gene>
    <name evidence="7" type="ORF">FNV43_RR19700</name>
</gene>
<evidence type="ECO:0000256" key="4">
    <source>
        <dbReference type="ARBA" id="ARBA00022840"/>
    </source>
</evidence>
<name>A0A8K0GPS0_9ROSA</name>
<sequence length="175" mass="19533">MAAEVVGGALLSASLQVLFERMASREVLDFIRGEKLNHGLLKKLKIKLLSANAVVSDAEEKQICRPAVRDWLVNMEVAQVIGGGKIYVIPIVGMGGIGETTLAQIIYKDIDGREMKKPFDFKLWVSVSNEFDVFRKTEQIAERVTSQTFSVKDLVLLQVKLEETLKGKKFFACSR</sequence>
<dbReference type="EMBL" id="VOIH02000009">
    <property type="protein sequence ID" value="KAF3436947.1"/>
    <property type="molecule type" value="Genomic_DNA"/>
</dbReference>
<dbReference type="SUPFAM" id="SSF52540">
    <property type="entry name" value="P-loop containing nucleoside triphosphate hydrolases"/>
    <property type="match status" value="1"/>
</dbReference>
<evidence type="ECO:0000313" key="7">
    <source>
        <dbReference type="EMBL" id="KAF3436947.1"/>
    </source>
</evidence>
<feature type="domain" description="NB-ARC" evidence="5">
    <location>
        <begin position="84"/>
        <end position="170"/>
    </location>
</feature>
<dbReference type="InterPro" id="IPR027417">
    <property type="entry name" value="P-loop_NTPase"/>
</dbReference>
<dbReference type="Proteomes" id="UP000796880">
    <property type="component" value="Unassembled WGS sequence"/>
</dbReference>
<dbReference type="InterPro" id="IPR041118">
    <property type="entry name" value="Rx_N"/>
</dbReference>
<evidence type="ECO:0000256" key="1">
    <source>
        <dbReference type="ARBA" id="ARBA00022737"/>
    </source>
</evidence>
<proteinExistence type="predicted"/>
<keyword evidence="1" id="KW-0677">Repeat</keyword>
<dbReference type="GO" id="GO:0043531">
    <property type="term" value="F:ADP binding"/>
    <property type="evidence" value="ECO:0007669"/>
    <property type="project" value="InterPro"/>
</dbReference>
<dbReference type="Gene3D" id="3.40.50.300">
    <property type="entry name" value="P-loop containing nucleotide triphosphate hydrolases"/>
    <property type="match status" value="1"/>
</dbReference>
<comment type="caution">
    <text evidence="7">The sequence shown here is derived from an EMBL/GenBank/DDBJ whole genome shotgun (WGS) entry which is preliminary data.</text>
</comment>
<evidence type="ECO:0000256" key="2">
    <source>
        <dbReference type="ARBA" id="ARBA00022741"/>
    </source>
</evidence>
<keyword evidence="2" id="KW-0547">Nucleotide-binding</keyword>
<evidence type="ECO:0000259" key="6">
    <source>
        <dbReference type="Pfam" id="PF18052"/>
    </source>
</evidence>
<reference evidence="7" key="1">
    <citation type="submission" date="2020-03" db="EMBL/GenBank/DDBJ databases">
        <title>A high-quality chromosome-level genome assembly of a woody plant with both climbing and erect habits, Rhamnella rubrinervis.</title>
        <authorList>
            <person name="Lu Z."/>
            <person name="Yang Y."/>
            <person name="Zhu X."/>
            <person name="Sun Y."/>
        </authorList>
    </citation>
    <scope>NUCLEOTIDE SEQUENCE</scope>
    <source>
        <strain evidence="7">BYM</strain>
        <tissue evidence="7">Leaf</tissue>
    </source>
</reference>
<dbReference type="OrthoDB" id="2973320at2759"/>
<dbReference type="Pfam" id="PF18052">
    <property type="entry name" value="Rx_N"/>
    <property type="match status" value="1"/>
</dbReference>
<keyword evidence="4" id="KW-0067">ATP-binding</keyword>
<dbReference type="Pfam" id="PF00931">
    <property type="entry name" value="NB-ARC"/>
    <property type="match status" value="1"/>
</dbReference>
<accession>A0A8K0GPS0</accession>
<dbReference type="PANTHER" id="PTHR36766:SF51">
    <property type="entry name" value="DISEASE RESISTANCE RPP13-LIKE PROTEIN 1"/>
    <property type="match status" value="1"/>
</dbReference>
<keyword evidence="8" id="KW-1185">Reference proteome</keyword>
<evidence type="ECO:0000313" key="8">
    <source>
        <dbReference type="Proteomes" id="UP000796880"/>
    </source>
</evidence>
<dbReference type="InterPro" id="IPR002182">
    <property type="entry name" value="NB-ARC"/>
</dbReference>